<organism evidence="2 3">
    <name type="scientific">Cirrhinus molitorella</name>
    <name type="common">mud carp</name>
    <dbReference type="NCBI Taxonomy" id="172907"/>
    <lineage>
        <taxon>Eukaryota</taxon>
        <taxon>Metazoa</taxon>
        <taxon>Chordata</taxon>
        <taxon>Craniata</taxon>
        <taxon>Vertebrata</taxon>
        <taxon>Euteleostomi</taxon>
        <taxon>Actinopterygii</taxon>
        <taxon>Neopterygii</taxon>
        <taxon>Teleostei</taxon>
        <taxon>Ostariophysi</taxon>
        <taxon>Cypriniformes</taxon>
        <taxon>Cyprinidae</taxon>
        <taxon>Labeoninae</taxon>
        <taxon>Labeonini</taxon>
        <taxon>Cirrhinus</taxon>
    </lineage>
</organism>
<evidence type="ECO:0000313" key="2">
    <source>
        <dbReference type="EMBL" id="KAL1264440.1"/>
    </source>
</evidence>
<proteinExistence type="predicted"/>
<feature type="transmembrane region" description="Helical" evidence="1">
    <location>
        <begin position="12"/>
        <end position="30"/>
    </location>
</feature>
<protein>
    <recommendedName>
        <fullName evidence="4">PET117 cytochrome c oxidase chaperone</fullName>
    </recommendedName>
</protein>
<keyword evidence="1" id="KW-0812">Transmembrane</keyword>
<name>A0ABR3MHA6_9TELE</name>
<gene>
    <name evidence="2" type="ORF">QQF64_004795</name>
</gene>
<dbReference type="EMBL" id="JAYMGO010000012">
    <property type="protein sequence ID" value="KAL1264440.1"/>
    <property type="molecule type" value="Genomic_DNA"/>
</dbReference>
<dbReference type="Proteomes" id="UP001558613">
    <property type="component" value="Unassembled WGS sequence"/>
</dbReference>
<evidence type="ECO:0008006" key="4">
    <source>
        <dbReference type="Google" id="ProtNLM"/>
    </source>
</evidence>
<evidence type="ECO:0000256" key="1">
    <source>
        <dbReference type="SAM" id="Phobius"/>
    </source>
</evidence>
<comment type="caution">
    <text evidence="2">The sequence shown here is derived from an EMBL/GenBank/DDBJ whole genome shotgun (WGS) entry which is preliminary data.</text>
</comment>
<sequence>MKQSKLSTGKRLTKPILFGTLLVGLATAFFNRHLFMEDLADLREQERSRNEAKRLEVMERRKRLIDEVAEKKGAGDRVTR</sequence>
<accession>A0ABR3MHA6</accession>
<reference evidence="2 3" key="1">
    <citation type="submission" date="2023-09" db="EMBL/GenBank/DDBJ databases">
        <authorList>
            <person name="Wang M."/>
        </authorList>
    </citation>
    <scope>NUCLEOTIDE SEQUENCE [LARGE SCALE GENOMIC DNA]</scope>
    <source>
        <strain evidence="2">GT-2023</strain>
        <tissue evidence="2">Liver</tissue>
    </source>
</reference>
<keyword evidence="1" id="KW-0472">Membrane</keyword>
<evidence type="ECO:0000313" key="3">
    <source>
        <dbReference type="Proteomes" id="UP001558613"/>
    </source>
</evidence>
<keyword evidence="3" id="KW-1185">Reference proteome</keyword>
<keyword evidence="1" id="KW-1133">Transmembrane helix</keyword>